<evidence type="ECO:0000313" key="1">
    <source>
        <dbReference type="EMBL" id="NGO66628.1"/>
    </source>
</evidence>
<keyword evidence="2" id="KW-1185">Reference proteome</keyword>
<dbReference type="RefSeq" id="WP_163897334.1">
    <property type="nucleotide sequence ID" value="NZ_CP048424.1"/>
</dbReference>
<comment type="caution">
    <text evidence="1">The sequence shown here is derived from an EMBL/GenBank/DDBJ whole genome shotgun (WGS) entry which is preliminary data.</text>
</comment>
<evidence type="ECO:0000313" key="2">
    <source>
        <dbReference type="Proteomes" id="UP000477849"/>
    </source>
</evidence>
<gene>
    <name evidence="1" type="ORF">G6N76_23465</name>
</gene>
<dbReference type="Proteomes" id="UP000477849">
    <property type="component" value="Unassembled WGS sequence"/>
</dbReference>
<proteinExistence type="predicted"/>
<name>A0A6M1SEB3_9HYPH</name>
<dbReference type="EMBL" id="JAAKZH010000013">
    <property type="protein sequence ID" value="NGO66628.1"/>
    <property type="molecule type" value="Genomic_DNA"/>
</dbReference>
<accession>A0A6M1SEB3</accession>
<dbReference type="AlphaFoldDB" id="A0A6M1SEB3"/>
<dbReference type="PROSITE" id="PS51257">
    <property type="entry name" value="PROKAR_LIPOPROTEIN"/>
    <property type="match status" value="1"/>
</dbReference>
<organism evidence="1 2">
    <name type="scientific">Rhizobium daejeonense</name>
    <dbReference type="NCBI Taxonomy" id="240521"/>
    <lineage>
        <taxon>Bacteria</taxon>
        <taxon>Pseudomonadati</taxon>
        <taxon>Pseudomonadota</taxon>
        <taxon>Alphaproteobacteria</taxon>
        <taxon>Hyphomicrobiales</taxon>
        <taxon>Rhizobiaceae</taxon>
        <taxon>Rhizobium/Agrobacterium group</taxon>
        <taxon>Rhizobium</taxon>
    </lineage>
</organism>
<protein>
    <submittedName>
        <fullName evidence="1">Conjugal transfer protein TrbH</fullName>
    </submittedName>
</protein>
<reference evidence="1 2" key="1">
    <citation type="submission" date="2020-02" db="EMBL/GenBank/DDBJ databases">
        <title>Genome sequence of the type strain CCBAU10050 of Rhizobium daejeonense.</title>
        <authorList>
            <person name="Gao J."/>
            <person name="Sun J."/>
        </authorList>
    </citation>
    <scope>NUCLEOTIDE SEQUENCE [LARGE SCALE GENOMIC DNA]</scope>
    <source>
        <strain evidence="1 2">CCBAU10050</strain>
    </source>
</reference>
<sequence>MPLRYHPFPLVCLLFAGCQASPDKAIRSDPTQPVAGLAASAIAADMASRFAEQAGLATAPISLARDKSEYSIALRGALNGWGYKVIDDGRVSHGKDAAKPVHLVFSLMNINGQVLARLSTDTLVLGRAYSVKPDGATPASPLTLMTRN</sequence>